<protein>
    <submittedName>
        <fullName evidence="1">Uncharacterized protein</fullName>
    </submittedName>
</protein>
<reference evidence="1 2" key="1">
    <citation type="submission" date="2018-05" db="EMBL/GenBank/DDBJ databases">
        <authorList>
            <person name="Zhang Y.-J."/>
        </authorList>
    </citation>
    <scope>NUCLEOTIDE SEQUENCE [LARGE SCALE GENOMIC DNA]</scope>
    <source>
        <strain evidence="1 2">CY04</strain>
    </source>
</reference>
<accession>A0ABX0W993</accession>
<dbReference type="EMBL" id="QHLQ01000008">
    <property type="protein sequence ID" value="NIZ61250.1"/>
    <property type="molecule type" value="Genomic_DNA"/>
</dbReference>
<dbReference type="Proteomes" id="UP001429564">
    <property type="component" value="Unassembled WGS sequence"/>
</dbReference>
<comment type="caution">
    <text evidence="1">The sequence shown here is derived from an EMBL/GenBank/DDBJ whole genome shotgun (WGS) entry which is preliminary data.</text>
</comment>
<evidence type="ECO:0000313" key="2">
    <source>
        <dbReference type="Proteomes" id="UP001429564"/>
    </source>
</evidence>
<proteinExistence type="predicted"/>
<sequence length="89" mass="10044">MFSTLEKKIGICADATGNSLPESMGPWHSYDLKKARFKSSRTQEHPKGTGDCDILEEILDSIDNQLFSELVNFLDKQDGIEILKYPQIP</sequence>
<gene>
    <name evidence="1" type="ORF">DL239_09715</name>
</gene>
<organism evidence="1 2">
    <name type="scientific">Parasedimentitalea denitrificans</name>
    <dbReference type="NCBI Taxonomy" id="2211118"/>
    <lineage>
        <taxon>Bacteria</taxon>
        <taxon>Pseudomonadati</taxon>
        <taxon>Pseudomonadota</taxon>
        <taxon>Alphaproteobacteria</taxon>
        <taxon>Rhodobacterales</taxon>
        <taxon>Paracoccaceae</taxon>
        <taxon>Parasedimentitalea</taxon>
    </lineage>
</organism>
<name>A0ABX0W993_9RHOB</name>
<keyword evidence="2" id="KW-1185">Reference proteome</keyword>
<evidence type="ECO:0000313" key="1">
    <source>
        <dbReference type="EMBL" id="NIZ61250.1"/>
    </source>
</evidence>